<dbReference type="InterPro" id="IPR001126">
    <property type="entry name" value="UmuC"/>
</dbReference>
<dbReference type="Pfam" id="PF11799">
    <property type="entry name" value="IMS_C"/>
    <property type="match status" value="1"/>
</dbReference>
<dbReference type="GO" id="GO:0005829">
    <property type="term" value="C:cytosol"/>
    <property type="evidence" value="ECO:0007669"/>
    <property type="project" value="TreeGrafter"/>
</dbReference>
<dbReference type="InterPro" id="IPR043128">
    <property type="entry name" value="Rev_trsase/Diguanyl_cyclase"/>
</dbReference>
<dbReference type="Gene3D" id="3.30.70.270">
    <property type="match status" value="1"/>
</dbReference>
<dbReference type="Pfam" id="PF00817">
    <property type="entry name" value="IMS"/>
    <property type="match status" value="1"/>
</dbReference>
<dbReference type="GO" id="GO:0003887">
    <property type="term" value="F:DNA-directed DNA polymerase activity"/>
    <property type="evidence" value="ECO:0007669"/>
    <property type="project" value="InterPro"/>
</dbReference>
<dbReference type="InterPro" id="IPR043502">
    <property type="entry name" value="DNA/RNA_pol_sf"/>
</dbReference>
<dbReference type="PANTHER" id="PTHR11076">
    <property type="entry name" value="DNA REPAIR POLYMERASE UMUC / TRANSFERASE FAMILY MEMBER"/>
    <property type="match status" value="1"/>
</dbReference>
<evidence type="ECO:0000313" key="4">
    <source>
        <dbReference type="Proteomes" id="UP000178558"/>
    </source>
</evidence>
<dbReference type="PROSITE" id="PS50173">
    <property type="entry name" value="UMUC"/>
    <property type="match status" value="1"/>
</dbReference>
<name>A0A1F7J5P3_9BACT</name>
<evidence type="ECO:0000313" key="3">
    <source>
        <dbReference type="EMBL" id="OGK50935.1"/>
    </source>
</evidence>
<dbReference type="InterPro" id="IPR036775">
    <property type="entry name" value="DNA_pol_Y-fam_lit_finger_sf"/>
</dbReference>
<dbReference type="GO" id="GO:0042276">
    <property type="term" value="P:error-prone translesion synthesis"/>
    <property type="evidence" value="ECO:0007669"/>
    <property type="project" value="TreeGrafter"/>
</dbReference>
<dbReference type="Gene3D" id="3.40.1170.60">
    <property type="match status" value="1"/>
</dbReference>
<reference evidence="3 4" key="1">
    <citation type="journal article" date="2016" name="Nat. Commun.">
        <title>Thousands of microbial genomes shed light on interconnected biogeochemical processes in an aquifer system.</title>
        <authorList>
            <person name="Anantharaman K."/>
            <person name="Brown C.T."/>
            <person name="Hug L.A."/>
            <person name="Sharon I."/>
            <person name="Castelle C.J."/>
            <person name="Probst A.J."/>
            <person name="Thomas B.C."/>
            <person name="Singh A."/>
            <person name="Wilkins M.J."/>
            <person name="Karaoz U."/>
            <person name="Brodie E.L."/>
            <person name="Williams K.H."/>
            <person name="Hubbard S.S."/>
            <person name="Banfield J.F."/>
        </authorList>
    </citation>
    <scope>NUCLEOTIDE SEQUENCE [LARGE SCALE GENOMIC DNA]</scope>
</reference>
<feature type="domain" description="UmuC" evidence="2">
    <location>
        <begin position="11"/>
        <end position="190"/>
    </location>
</feature>
<dbReference type="GO" id="GO:0006281">
    <property type="term" value="P:DNA repair"/>
    <property type="evidence" value="ECO:0007669"/>
    <property type="project" value="InterPro"/>
</dbReference>
<comment type="caution">
    <text evidence="3">The sequence shown here is derived from an EMBL/GenBank/DDBJ whole genome shotgun (WGS) entry which is preliminary data.</text>
</comment>
<dbReference type="SUPFAM" id="SSF56672">
    <property type="entry name" value="DNA/RNA polymerases"/>
    <property type="match status" value="1"/>
</dbReference>
<dbReference type="GO" id="GO:0003684">
    <property type="term" value="F:damaged DNA binding"/>
    <property type="evidence" value="ECO:0007669"/>
    <property type="project" value="InterPro"/>
</dbReference>
<dbReference type="CDD" id="cd03586">
    <property type="entry name" value="PolY_Pol_IV_kappa"/>
    <property type="match status" value="1"/>
</dbReference>
<dbReference type="InterPro" id="IPR022880">
    <property type="entry name" value="DNApol_IV"/>
</dbReference>
<dbReference type="AlphaFoldDB" id="A0A1F7J5P3"/>
<dbReference type="InterPro" id="IPR050116">
    <property type="entry name" value="DNA_polymerase-Y"/>
</dbReference>
<dbReference type="GO" id="GO:0009432">
    <property type="term" value="P:SOS response"/>
    <property type="evidence" value="ECO:0007669"/>
    <property type="project" value="TreeGrafter"/>
</dbReference>
<dbReference type="InterPro" id="IPR017961">
    <property type="entry name" value="DNA_pol_Y-fam_little_finger"/>
</dbReference>
<evidence type="ECO:0000256" key="1">
    <source>
        <dbReference type="ARBA" id="ARBA00010945"/>
    </source>
</evidence>
<sequence length="388" mass="44630">MFQIQSWPHVIAHIDGDAFFASVTQAEHPSLKGKPLVTGSERGIATAVSYEARALGITRGLPIFKIKQQFPSCIILESDYRLYSVYATEMFKILREFSPWVEEYSIDEAFVDLKGMRYAFRTGYGEIALQAKDKIEEKLGISITVGVSLNKSLAKLASSLNRPSGFNVFSGKHIESLLIQVPIEKVWGIGSQTSAYLKKHNIYTAHDFAKSSEQFIAYLAKPYKEIWRELRGEKVFDLDTDPKNTYKSMLSSRTFSKPTNKKEFLWSRILAHAEYVFLRARKFGYSVGKIHIFLKNQRFKYFTYQVVPFEKITYPIEARDELRKGFEAIYKKEDLYRTAGCTVSDLVQVKNSQIPLFKNTNPVREKLKKIYPLYENRKINFGGSLFEA</sequence>
<accession>A0A1F7J5P3</accession>
<gene>
    <name evidence="3" type="ORF">A3B50_01520</name>
</gene>
<dbReference type="SUPFAM" id="SSF100879">
    <property type="entry name" value="Lesion bypass DNA polymerase (Y-family), little finger domain"/>
    <property type="match status" value="1"/>
</dbReference>
<dbReference type="EMBL" id="MGAQ01000010">
    <property type="protein sequence ID" value="OGK50935.1"/>
    <property type="molecule type" value="Genomic_DNA"/>
</dbReference>
<evidence type="ECO:0000259" key="2">
    <source>
        <dbReference type="PROSITE" id="PS50173"/>
    </source>
</evidence>
<organism evidence="3 4">
    <name type="scientific">Candidatus Roizmanbacteria bacterium RIFCSPLOWO2_01_FULL_40_42</name>
    <dbReference type="NCBI Taxonomy" id="1802066"/>
    <lineage>
        <taxon>Bacteria</taxon>
        <taxon>Candidatus Roizmaniibacteriota</taxon>
    </lineage>
</organism>
<comment type="similarity">
    <text evidence="1">Belongs to the DNA polymerase type-Y family.</text>
</comment>
<dbReference type="PANTHER" id="PTHR11076:SF34">
    <property type="entry name" value="PROTEIN UMUC"/>
    <property type="match status" value="1"/>
</dbReference>
<dbReference type="Proteomes" id="UP000178558">
    <property type="component" value="Unassembled WGS sequence"/>
</dbReference>
<protein>
    <recommendedName>
        <fullName evidence="2">UmuC domain-containing protein</fullName>
    </recommendedName>
</protein>
<dbReference type="Gene3D" id="1.10.150.20">
    <property type="entry name" value="5' to 3' exonuclease, C-terminal subdomain"/>
    <property type="match status" value="1"/>
</dbReference>
<proteinExistence type="inferred from homology"/>